<feature type="non-terminal residue" evidence="1">
    <location>
        <position position="1"/>
    </location>
</feature>
<accession>A0A8S2Y0L0</accession>
<evidence type="ECO:0000313" key="1">
    <source>
        <dbReference type="EMBL" id="CAF4525586.1"/>
    </source>
</evidence>
<sequence>TAELCRVPKGLYDSIKVKGRATKFVDDIFQPTGNNSLNAQQNFNNKRRCMAMLLFDYLSGQTIPSLYTSFECRYKLKDDTQHAFAMLAQQYKPGIKLMGITKAMTTVYHSCTIDNLSAFLQCVLQEKDAMLTEFDTQKCDFDTIDTQDTYARLLDKIRGCPDRCPCCQRPCDVDHTLIKSNPGSESNKHRCATGHALRAMNGYKFEETDEASLFMCEQIKDDQTIVVGSLRKRWSQFKLDHRDWVFESLLKDDELARLNQKFLSIWAKIGRDLCQKYGMKFVTYNTQRINVPESY</sequence>
<reference evidence="1" key="1">
    <citation type="submission" date="2021-02" db="EMBL/GenBank/DDBJ databases">
        <authorList>
            <person name="Nowell W R."/>
        </authorList>
    </citation>
    <scope>NUCLEOTIDE SEQUENCE</scope>
</reference>
<dbReference type="Proteomes" id="UP000681722">
    <property type="component" value="Unassembled WGS sequence"/>
</dbReference>
<organism evidence="1 2">
    <name type="scientific">Didymodactylos carnosus</name>
    <dbReference type="NCBI Taxonomy" id="1234261"/>
    <lineage>
        <taxon>Eukaryota</taxon>
        <taxon>Metazoa</taxon>
        <taxon>Spiralia</taxon>
        <taxon>Gnathifera</taxon>
        <taxon>Rotifera</taxon>
        <taxon>Eurotatoria</taxon>
        <taxon>Bdelloidea</taxon>
        <taxon>Philodinida</taxon>
        <taxon>Philodinidae</taxon>
        <taxon>Didymodactylos</taxon>
    </lineage>
</organism>
<protein>
    <submittedName>
        <fullName evidence="1">Uncharacterized protein</fullName>
    </submittedName>
</protein>
<name>A0A8S2Y0L0_9BILA</name>
<dbReference type="AlphaFoldDB" id="A0A8S2Y0L0"/>
<evidence type="ECO:0000313" key="2">
    <source>
        <dbReference type="Proteomes" id="UP000681722"/>
    </source>
</evidence>
<feature type="non-terminal residue" evidence="1">
    <location>
        <position position="295"/>
    </location>
</feature>
<gene>
    <name evidence="1" type="ORF">SRO942_LOCUS45973</name>
</gene>
<comment type="caution">
    <text evidence="1">The sequence shown here is derived from an EMBL/GenBank/DDBJ whole genome shotgun (WGS) entry which is preliminary data.</text>
</comment>
<proteinExistence type="predicted"/>
<dbReference type="EMBL" id="CAJOBC010110616">
    <property type="protein sequence ID" value="CAF4525586.1"/>
    <property type="molecule type" value="Genomic_DNA"/>
</dbReference>